<dbReference type="EMBL" id="QXGH01000051">
    <property type="protein sequence ID" value="RHW23294.1"/>
    <property type="molecule type" value="Genomic_DNA"/>
</dbReference>
<keyword evidence="3" id="KW-1185">Reference proteome</keyword>
<sequence>MGIGLGVVMLLLGLVVVLDVITVDIPYVADSALGVLLVVMGAATIVLALTWASIRSRRERVEEHHYGHHHV</sequence>
<gene>
    <name evidence="2" type="ORF">D0Z08_30610</name>
</gene>
<accession>A0A417XS41</accession>
<proteinExistence type="predicted"/>
<feature type="transmembrane region" description="Helical" evidence="1">
    <location>
        <begin position="32"/>
        <end position="54"/>
    </location>
</feature>
<keyword evidence="1" id="KW-1133">Transmembrane helix</keyword>
<evidence type="ECO:0000256" key="1">
    <source>
        <dbReference type="SAM" id="Phobius"/>
    </source>
</evidence>
<keyword evidence="1" id="KW-0812">Transmembrane</keyword>
<keyword evidence="1" id="KW-0472">Membrane</keyword>
<name>A0A417XS41_9ACTN</name>
<dbReference type="RefSeq" id="WP_118929069.1">
    <property type="nucleotide sequence ID" value="NZ_QXGH01000051.1"/>
</dbReference>
<protein>
    <submittedName>
        <fullName evidence="2">Uncharacterized protein</fullName>
    </submittedName>
</protein>
<reference evidence="2 3" key="1">
    <citation type="submission" date="2018-09" db="EMBL/GenBank/DDBJ databases">
        <title>Genome sequencing of Nocardioides immobilis CCTCC AB 2017083 for comparison to Nocardioides silvaticus.</title>
        <authorList>
            <person name="Li C."/>
            <person name="Wang G."/>
        </authorList>
    </citation>
    <scope>NUCLEOTIDE SEQUENCE [LARGE SCALE GENOMIC DNA]</scope>
    <source>
        <strain evidence="2 3">CCTCC AB 2017083</strain>
    </source>
</reference>
<organism evidence="2 3">
    <name type="scientific">Nocardioides immobilis</name>
    <dbReference type="NCBI Taxonomy" id="2049295"/>
    <lineage>
        <taxon>Bacteria</taxon>
        <taxon>Bacillati</taxon>
        <taxon>Actinomycetota</taxon>
        <taxon>Actinomycetes</taxon>
        <taxon>Propionibacteriales</taxon>
        <taxon>Nocardioidaceae</taxon>
        <taxon>Nocardioides</taxon>
    </lineage>
</organism>
<comment type="caution">
    <text evidence="2">The sequence shown here is derived from an EMBL/GenBank/DDBJ whole genome shotgun (WGS) entry which is preliminary data.</text>
</comment>
<dbReference type="AlphaFoldDB" id="A0A417XS41"/>
<evidence type="ECO:0000313" key="3">
    <source>
        <dbReference type="Proteomes" id="UP000283644"/>
    </source>
</evidence>
<evidence type="ECO:0000313" key="2">
    <source>
        <dbReference type="EMBL" id="RHW23294.1"/>
    </source>
</evidence>
<dbReference type="Proteomes" id="UP000283644">
    <property type="component" value="Unassembled WGS sequence"/>
</dbReference>